<accession>A0A8S0WJM0</accession>
<evidence type="ECO:0000313" key="2">
    <source>
        <dbReference type="EMBL" id="CAA7258814.1"/>
    </source>
</evidence>
<evidence type="ECO:0000256" key="1">
    <source>
        <dbReference type="SAM" id="Phobius"/>
    </source>
</evidence>
<comment type="caution">
    <text evidence="2">The sequence shown here is derived from an EMBL/GenBank/DDBJ whole genome shotgun (WGS) entry which is preliminary data.</text>
</comment>
<proteinExistence type="predicted"/>
<protein>
    <submittedName>
        <fullName evidence="2">Uncharacterized protein</fullName>
    </submittedName>
</protein>
<keyword evidence="1" id="KW-0812">Transmembrane</keyword>
<keyword evidence="1" id="KW-1133">Transmembrane helix</keyword>
<keyword evidence="1" id="KW-0472">Membrane</keyword>
<dbReference type="AlphaFoldDB" id="A0A8S0WJM0"/>
<dbReference type="Proteomes" id="UP000467700">
    <property type="component" value="Unassembled WGS sequence"/>
</dbReference>
<organism evidence="2 3">
    <name type="scientific">Cyclocybe aegerita</name>
    <name type="common">Black poplar mushroom</name>
    <name type="synonym">Agrocybe aegerita</name>
    <dbReference type="NCBI Taxonomy" id="1973307"/>
    <lineage>
        <taxon>Eukaryota</taxon>
        <taxon>Fungi</taxon>
        <taxon>Dikarya</taxon>
        <taxon>Basidiomycota</taxon>
        <taxon>Agaricomycotina</taxon>
        <taxon>Agaricomycetes</taxon>
        <taxon>Agaricomycetidae</taxon>
        <taxon>Agaricales</taxon>
        <taxon>Agaricineae</taxon>
        <taxon>Bolbitiaceae</taxon>
        <taxon>Cyclocybe</taxon>
    </lineage>
</organism>
<evidence type="ECO:0000313" key="3">
    <source>
        <dbReference type="Proteomes" id="UP000467700"/>
    </source>
</evidence>
<sequence>MMQQEVAAQEYQLVVVPVTHSSGLQSLTAEVLDYSPPEWSDDALCNLWPANWVARAVGETWRHLLIPTVPGQLFAICAGLVAMTISLALEGIIIGMPLDIFWAIVSVDYPGTNKNAAKAATIRNFHLPEELIEPLSSPAHPRNMKILAAFVSKKWAWAICDKFGLTRMHILTKSTPWRLQDIPVGKKVFISHLVYNRVFNVRCGTSYSV</sequence>
<name>A0A8S0WJM0_CYCAE</name>
<dbReference type="EMBL" id="CACVBS010000002">
    <property type="protein sequence ID" value="CAA7258814.1"/>
    <property type="molecule type" value="Genomic_DNA"/>
</dbReference>
<keyword evidence="3" id="KW-1185">Reference proteome</keyword>
<reference evidence="2 3" key="1">
    <citation type="submission" date="2020-01" db="EMBL/GenBank/DDBJ databases">
        <authorList>
            <person name="Gupta K D."/>
        </authorList>
    </citation>
    <scope>NUCLEOTIDE SEQUENCE [LARGE SCALE GENOMIC DNA]</scope>
</reference>
<feature type="transmembrane region" description="Helical" evidence="1">
    <location>
        <begin position="73"/>
        <end position="94"/>
    </location>
</feature>
<gene>
    <name evidence="2" type="ORF">AAE3_LOCUS1100</name>
</gene>
<dbReference type="OrthoDB" id="3040495at2759"/>